<dbReference type="AlphaFoldDB" id="A0A0G0Y707"/>
<sequence length="129" mass="15150">MTELDAVQAWRNSAREDMATSDELFKLKKYSGCLFFLHLALEKIIKGVHQHLKHEPSLFIHDLYKLATKAGIEVSELEKLMLDEISTFNVAARYDIFKLKLHQKATLEYTKTWLESGKKLFKKYWELSQ</sequence>
<protein>
    <submittedName>
        <fullName evidence="2">HEPN domain protein</fullName>
    </submittedName>
</protein>
<evidence type="ECO:0000313" key="2">
    <source>
        <dbReference type="EMBL" id="KKS32535.1"/>
    </source>
</evidence>
<organism evidence="2 3">
    <name type="scientific">Candidatus Amesbacteria bacterium GW2011_GWA2_42_12</name>
    <dbReference type="NCBI Taxonomy" id="1618356"/>
    <lineage>
        <taxon>Bacteria</taxon>
        <taxon>Candidatus Amesiibacteriota</taxon>
    </lineage>
</organism>
<dbReference type="STRING" id="1618356.UU93_C0006G0014"/>
<dbReference type="Pfam" id="PF05168">
    <property type="entry name" value="HEPN"/>
    <property type="match status" value="1"/>
</dbReference>
<dbReference type="Proteomes" id="UP000034160">
    <property type="component" value="Unassembled WGS sequence"/>
</dbReference>
<dbReference type="Gene3D" id="1.20.120.330">
    <property type="entry name" value="Nucleotidyltransferases domain 2"/>
    <property type="match status" value="1"/>
</dbReference>
<comment type="caution">
    <text evidence="2">The sequence shown here is derived from an EMBL/GenBank/DDBJ whole genome shotgun (WGS) entry which is preliminary data.</text>
</comment>
<accession>A0A0G0Y707</accession>
<name>A0A0G0Y707_9BACT</name>
<dbReference type="SUPFAM" id="SSF81593">
    <property type="entry name" value="Nucleotidyltransferase substrate binding subunit/domain"/>
    <property type="match status" value="1"/>
</dbReference>
<proteinExistence type="predicted"/>
<reference evidence="2 3" key="1">
    <citation type="journal article" date="2015" name="Nature">
        <title>rRNA introns, odd ribosomes, and small enigmatic genomes across a large radiation of phyla.</title>
        <authorList>
            <person name="Brown C.T."/>
            <person name="Hug L.A."/>
            <person name="Thomas B.C."/>
            <person name="Sharon I."/>
            <person name="Castelle C.J."/>
            <person name="Singh A."/>
            <person name="Wilkins M.J."/>
            <person name="Williams K.H."/>
            <person name="Banfield J.F."/>
        </authorList>
    </citation>
    <scope>NUCLEOTIDE SEQUENCE [LARGE SCALE GENOMIC DNA]</scope>
</reference>
<dbReference type="SMART" id="SM00748">
    <property type="entry name" value="HEPN"/>
    <property type="match status" value="1"/>
</dbReference>
<gene>
    <name evidence="2" type="ORF">UU93_C0006G0014</name>
</gene>
<feature type="domain" description="HEPN" evidence="1">
    <location>
        <begin position="11"/>
        <end position="113"/>
    </location>
</feature>
<evidence type="ECO:0000313" key="3">
    <source>
        <dbReference type="Proteomes" id="UP000034160"/>
    </source>
</evidence>
<dbReference type="EMBL" id="LCCN01000006">
    <property type="protein sequence ID" value="KKS32535.1"/>
    <property type="molecule type" value="Genomic_DNA"/>
</dbReference>
<evidence type="ECO:0000259" key="1">
    <source>
        <dbReference type="SMART" id="SM00748"/>
    </source>
</evidence>
<dbReference type="InterPro" id="IPR007842">
    <property type="entry name" value="HEPN_dom"/>
</dbReference>